<dbReference type="AlphaFoldDB" id="A0A151S2D0"/>
<gene>
    <name evidence="1" type="ORF">KK1_029271</name>
</gene>
<accession>A0A151S2D0</accession>
<name>A0A151S2D0_CAJCA</name>
<dbReference type="EMBL" id="KQ483486">
    <property type="protein sequence ID" value="KYP48971.1"/>
    <property type="molecule type" value="Genomic_DNA"/>
</dbReference>
<keyword evidence="2" id="KW-1185">Reference proteome</keyword>
<dbReference type="OMA" id="WLSHEAV"/>
<reference evidence="1" key="1">
    <citation type="journal article" date="2012" name="Nat. Biotechnol.">
        <title>Draft genome sequence of pigeonpea (Cajanus cajan), an orphan legume crop of resource-poor farmers.</title>
        <authorList>
            <person name="Varshney R.K."/>
            <person name="Chen W."/>
            <person name="Li Y."/>
            <person name="Bharti A.K."/>
            <person name="Saxena R.K."/>
            <person name="Schlueter J.A."/>
            <person name="Donoghue M.T."/>
            <person name="Azam S."/>
            <person name="Fan G."/>
            <person name="Whaley A.M."/>
            <person name="Farmer A.D."/>
            <person name="Sheridan J."/>
            <person name="Iwata A."/>
            <person name="Tuteja R."/>
            <person name="Penmetsa R.V."/>
            <person name="Wu W."/>
            <person name="Upadhyaya H.D."/>
            <person name="Yang S.P."/>
            <person name="Shah T."/>
            <person name="Saxena K.B."/>
            <person name="Michael T."/>
            <person name="McCombie W.R."/>
            <person name="Yang B."/>
            <person name="Zhang G."/>
            <person name="Yang H."/>
            <person name="Wang J."/>
            <person name="Spillane C."/>
            <person name="Cook D.R."/>
            <person name="May G.D."/>
            <person name="Xu X."/>
            <person name="Jackson S.A."/>
        </authorList>
    </citation>
    <scope>NUCLEOTIDE SEQUENCE [LARGE SCALE GENOMIC DNA]</scope>
</reference>
<dbReference type="Proteomes" id="UP000075243">
    <property type="component" value="Unassembled WGS sequence"/>
</dbReference>
<sequence length="137" mass="15739">MRFKSMHIFNLALLGKQARHLISYPESLISRILKAKYYPNGDFLSATLGHNPSYSWRSIWSVQHLIKAGYRWKIGNGLSIPVWDEPWLKNNPNSRCTSIPRSNESHNLRRLSIIFLLSPLRGMIEGYGIGLMMGNIL</sequence>
<organism evidence="1 2">
    <name type="scientific">Cajanus cajan</name>
    <name type="common">Pigeon pea</name>
    <name type="synonym">Cajanus indicus</name>
    <dbReference type="NCBI Taxonomy" id="3821"/>
    <lineage>
        <taxon>Eukaryota</taxon>
        <taxon>Viridiplantae</taxon>
        <taxon>Streptophyta</taxon>
        <taxon>Embryophyta</taxon>
        <taxon>Tracheophyta</taxon>
        <taxon>Spermatophyta</taxon>
        <taxon>Magnoliopsida</taxon>
        <taxon>eudicotyledons</taxon>
        <taxon>Gunneridae</taxon>
        <taxon>Pentapetalae</taxon>
        <taxon>rosids</taxon>
        <taxon>fabids</taxon>
        <taxon>Fabales</taxon>
        <taxon>Fabaceae</taxon>
        <taxon>Papilionoideae</taxon>
        <taxon>50 kb inversion clade</taxon>
        <taxon>NPAAA clade</taxon>
        <taxon>indigoferoid/millettioid clade</taxon>
        <taxon>Phaseoleae</taxon>
        <taxon>Cajanus</taxon>
    </lineage>
</organism>
<evidence type="ECO:0000313" key="2">
    <source>
        <dbReference type="Proteomes" id="UP000075243"/>
    </source>
</evidence>
<evidence type="ECO:0000313" key="1">
    <source>
        <dbReference type="EMBL" id="KYP48971.1"/>
    </source>
</evidence>
<proteinExistence type="predicted"/>
<protein>
    <submittedName>
        <fullName evidence="1">Uncharacterized protein</fullName>
    </submittedName>
</protein>
<dbReference type="Gramene" id="C.cajan_26815.t">
    <property type="protein sequence ID" value="C.cajan_26815.t.cds1"/>
    <property type="gene ID" value="C.cajan_26815"/>
</dbReference>